<name>A0A5Q6S3N9_9ACTN</name>
<keyword evidence="2" id="KW-0234">DNA repair</keyword>
<dbReference type="GO" id="GO:0006302">
    <property type="term" value="P:double-strand break repair"/>
    <property type="evidence" value="ECO:0007669"/>
    <property type="project" value="TreeGrafter"/>
</dbReference>
<dbReference type="Gene3D" id="3.40.50.300">
    <property type="entry name" value="P-loop containing nucleotide triphosphate hydrolases"/>
    <property type="match status" value="1"/>
</dbReference>
<dbReference type="GO" id="GO:0009432">
    <property type="term" value="P:SOS response"/>
    <property type="evidence" value="ECO:0007669"/>
    <property type="project" value="UniProtKB-KW"/>
</dbReference>
<dbReference type="InterPro" id="IPR027417">
    <property type="entry name" value="P-loop_NTPase"/>
</dbReference>
<evidence type="ECO:0000256" key="3">
    <source>
        <dbReference type="ARBA" id="ARBA00023236"/>
    </source>
</evidence>
<dbReference type="Proteomes" id="UP000307768">
    <property type="component" value="Unassembled WGS sequence"/>
</dbReference>
<protein>
    <submittedName>
        <fullName evidence="5">AAA family ATPase</fullName>
    </submittedName>
</protein>
<proteinExistence type="predicted"/>
<comment type="caution">
    <text evidence="5">The sequence shown here is derived from an EMBL/GenBank/DDBJ whole genome shotgun (WGS) entry which is preliminary data.</text>
</comment>
<evidence type="ECO:0000256" key="4">
    <source>
        <dbReference type="SAM" id="Coils"/>
    </source>
</evidence>
<dbReference type="GO" id="GO:0000731">
    <property type="term" value="P:DNA synthesis involved in DNA repair"/>
    <property type="evidence" value="ECO:0007669"/>
    <property type="project" value="TreeGrafter"/>
</dbReference>
<dbReference type="RefSeq" id="WP_149768178.1">
    <property type="nucleotide sequence ID" value="NZ_VDFQ02000001.1"/>
</dbReference>
<evidence type="ECO:0000313" key="6">
    <source>
        <dbReference type="Proteomes" id="UP000307768"/>
    </source>
</evidence>
<evidence type="ECO:0000313" key="5">
    <source>
        <dbReference type="EMBL" id="KAA1425004.1"/>
    </source>
</evidence>
<sequence length="778" mass="86460">MTQVDLPSTYEAISRIGEALHRSRNPRSLGPRFDRLTDEQLDSRRFDYIKHQNYEPAAKASLELLRRAIQIALKQSTPKNHQRVIVALAWLIRGASVPKRSATGRQMVHEVNGGVEGFPRSLRQWVSNGGHINARHLTELTGCTPQEWRTFVDQVTATTKFVVAPAADRIRIEDRTPLDLDVATRLARIASSATSSAPVDRLPEYDRSDAKLRVTEVSVVGFRGSPARVALDLTKNGKPVDILLWGDNGVGKSTLVDGLEFALQGRVDRSSDFTSGLRPKVRNLLSPKAAANVTLSDGSRVERSLVTNGNGRDTPSHLDVRAGFRIAPIVIRRADILRFLDADALSRGAVFFDYFPEASGALGVRPDEELKLLEEERSLLRVVRADLAEQLQTLYPDQRRDLGIATELDAFVHDLLLEVSDAPGEAAVDALPETVRELVHELREAQNRLRSIKKRLERGVELLNPRAYKSQFDRVVPALQSVGGELTDSFITITRAKHVVALDVLVAKSGPMSLDVVVRFDNGTAALPQQAFSEGYKDLVALLFFLAVTKKAGDLGQAKVLVLDDALQSVDASVRVGVMDYVLQNFKDWQLVITGHDRGWLAQVRGLFSRRGRSVVERTIARWTFSEGIHVTGATRLRIETLRAGLEQHDERMTSAAVGILLEEICHELSWRVETSVKRREGDRYTIGDMWPGLCKLLRTVGLAETVDSVNQRLDLRNLLGGHFNDFAESIPWSDVEVLAEDVLHLYEAVHCDQCGAWIRKVTDKTYLCTCGALSLTK</sequence>
<evidence type="ECO:0000256" key="2">
    <source>
        <dbReference type="ARBA" id="ARBA00023204"/>
    </source>
</evidence>
<evidence type="ECO:0000256" key="1">
    <source>
        <dbReference type="ARBA" id="ARBA00022763"/>
    </source>
</evidence>
<feature type="coiled-coil region" evidence="4">
    <location>
        <begin position="435"/>
        <end position="462"/>
    </location>
</feature>
<organism evidence="5 6">
    <name type="scientific">Mumia zhuanghuii</name>
    <dbReference type="NCBI Taxonomy" id="2585211"/>
    <lineage>
        <taxon>Bacteria</taxon>
        <taxon>Bacillati</taxon>
        <taxon>Actinomycetota</taxon>
        <taxon>Actinomycetes</taxon>
        <taxon>Propionibacteriales</taxon>
        <taxon>Nocardioidaceae</taxon>
        <taxon>Mumia</taxon>
    </lineage>
</organism>
<dbReference type="OrthoDB" id="9815944at2"/>
<keyword evidence="4" id="KW-0175">Coiled coil</keyword>
<dbReference type="PANTHER" id="PTHR32182:SF0">
    <property type="entry name" value="DNA REPLICATION AND REPAIR PROTEIN RECF"/>
    <property type="match status" value="1"/>
</dbReference>
<dbReference type="EMBL" id="VDFQ02000001">
    <property type="protein sequence ID" value="KAA1425004.1"/>
    <property type="molecule type" value="Genomic_DNA"/>
</dbReference>
<accession>A0A5Q6S3N9</accession>
<keyword evidence="1" id="KW-0227">DNA damage</keyword>
<dbReference type="AlphaFoldDB" id="A0A5Q6S3N9"/>
<reference evidence="5 6" key="1">
    <citation type="submission" date="2019-09" db="EMBL/GenBank/DDBJ databases">
        <title>Mumia zhuanghuii sp. nov. isolated from the intestinal contents of plateau pika (Ochotona curzoniae) in the Qinghai-Tibet plateau of China.</title>
        <authorList>
            <person name="Tian Z."/>
        </authorList>
    </citation>
    <scope>NUCLEOTIDE SEQUENCE [LARGE SCALE GENOMIC DNA]</scope>
    <source>
        <strain evidence="6">350</strain>
    </source>
</reference>
<dbReference type="SUPFAM" id="SSF52540">
    <property type="entry name" value="P-loop containing nucleoside triphosphate hydrolases"/>
    <property type="match status" value="1"/>
</dbReference>
<gene>
    <name evidence="5" type="ORF">FE697_003675</name>
</gene>
<dbReference type="PANTHER" id="PTHR32182">
    <property type="entry name" value="DNA REPLICATION AND REPAIR PROTEIN RECF"/>
    <property type="match status" value="1"/>
</dbReference>
<keyword evidence="3" id="KW-0742">SOS response</keyword>